<dbReference type="CDD" id="cd06558">
    <property type="entry name" value="crotonase-like"/>
    <property type="match status" value="1"/>
</dbReference>
<proteinExistence type="inferred from homology"/>
<keyword evidence="5" id="KW-1185">Reference proteome</keyword>
<dbReference type="PANTHER" id="PTHR11941">
    <property type="entry name" value="ENOYL-COA HYDRATASE-RELATED"/>
    <property type="match status" value="1"/>
</dbReference>
<dbReference type="AlphaFoldDB" id="A0AAW9RI54"/>
<dbReference type="PANTHER" id="PTHR11941:SF54">
    <property type="entry name" value="ENOYL-COA HYDRATASE, MITOCHONDRIAL"/>
    <property type="match status" value="1"/>
</dbReference>
<name>A0AAW9RI54_9HYPH</name>
<dbReference type="InterPro" id="IPR029045">
    <property type="entry name" value="ClpP/crotonase-like_dom_sf"/>
</dbReference>
<evidence type="ECO:0000256" key="3">
    <source>
        <dbReference type="RuleBase" id="RU003707"/>
    </source>
</evidence>
<comment type="similarity">
    <text evidence="1 3">Belongs to the enoyl-CoA hydratase/isomerase family.</text>
</comment>
<dbReference type="Gene3D" id="1.10.12.10">
    <property type="entry name" value="Lyase 2-enoyl-coa Hydratase, Chain A, domain 2"/>
    <property type="match status" value="1"/>
</dbReference>
<dbReference type="Proteomes" id="UP001378188">
    <property type="component" value="Unassembled WGS sequence"/>
</dbReference>
<dbReference type="EMBL" id="JAZHOF010000003">
    <property type="protein sequence ID" value="MEJ8571600.1"/>
    <property type="molecule type" value="Genomic_DNA"/>
</dbReference>
<organism evidence="4 5">
    <name type="scientific">Microbaculum marinum</name>
    <dbReference type="NCBI Taxonomy" id="1764581"/>
    <lineage>
        <taxon>Bacteria</taxon>
        <taxon>Pseudomonadati</taxon>
        <taxon>Pseudomonadota</taxon>
        <taxon>Alphaproteobacteria</taxon>
        <taxon>Hyphomicrobiales</taxon>
        <taxon>Tepidamorphaceae</taxon>
        <taxon>Microbaculum</taxon>
    </lineage>
</organism>
<sequence length="277" mass="29705">MIEGATNSGGEGDNRVLFDVSDGVARITLNRPEKLNPLDRKTVSELRAIVERLEDDETVRVVVIAGSGKAFSAGGDLEGYLGLYRDPTAFQRFLDDFQALNGQIEDSGKIYIAEVNGICVAGGLELILACDVVVAAEDARIGDCHVNFGQLPGAGSSQRLPRVVGPLRAKSLIYSGRTITGAQAEAIGLATMAVPADKLAETTRDLIDRYLACSPVGLRGAKYLINEGLKGSLEAGLDFEKAFVHRYATTEPDATEGLVAFAEKRRPNFRMSDQERG</sequence>
<dbReference type="InterPro" id="IPR001753">
    <property type="entry name" value="Enoyl-CoA_hydra/iso"/>
</dbReference>
<accession>A0AAW9RI54</accession>
<protein>
    <submittedName>
        <fullName evidence="4">Enoyl-CoA hydratase/isomerase family protein</fullName>
    </submittedName>
</protein>
<dbReference type="SUPFAM" id="SSF52096">
    <property type="entry name" value="ClpP/crotonase"/>
    <property type="match status" value="1"/>
</dbReference>
<evidence type="ECO:0000256" key="1">
    <source>
        <dbReference type="ARBA" id="ARBA00005254"/>
    </source>
</evidence>
<keyword evidence="2" id="KW-0456">Lyase</keyword>
<gene>
    <name evidence="4" type="ORF">V3328_08955</name>
</gene>
<dbReference type="Pfam" id="PF00378">
    <property type="entry name" value="ECH_1"/>
    <property type="match status" value="1"/>
</dbReference>
<dbReference type="GO" id="GO:0006635">
    <property type="term" value="P:fatty acid beta-oxidation"/>
    <property type="evidence" value="ECO:0007669"/>
    <property type="project" value="TreeGrafter"/>
</dbReference>
<dbReference type="PROSITE" id="PS00166">
    <property type="entry name" value="ENOYL_COA_HYDRATASE"/>
    <property type="match status" value="1"/>
</dbReference>
<evidence type="ECO:0000256" key="2">
    <source>
        <dbReference type="ARBA" id="ARBA00023239"/>
    </source>
</evidence>
<dbReference type="RefSeq" id="WP_340329299.1">
    <property type="nucleotide sequence ID" value="NZ_JAZHOF010000003.1"/>
</dbReference>
<evidence type="ECO:0000313" key="5">
    <source>
        <dbReference type="Proteomes" id="UP001378188"/>
    </source>
</evidence>
<evidence type="ECO:0000313" key="4">
    <source>
        <dbReference type="EMBL" id="MEJ8571600.1"/>
    </source>
</evidence>
<dbReference type="InterPro" id="IPR018376">
    <property type="entry name" value="Enoyl-CoA_hyd/isom_CS"/>
</dbReference>
<dbReference type="InterPro" id="IPR014748">
    <property type="entry name" value="Enoyl-CoA_hydra_C"/>
</dbReference>
<dbReference type="GO" id="GO:0016829">
    <property type="term" value="F:lyase activity"/>
    <property type="evidence" value="ECO:0007669"/>
    <property type="project" value="UniProtKB-KW"/>
</dbReference>
<dbReference type="Gene3D" id="3.90.226.10">
    <property type="entry name" value="2-enoyl-CoA Hydratase, Chain A, domain 1"/>
    <property type="match status" value="1"/>
</dbReference>
<comment type="caution">
    <text evidence="4">The sequence shown here is derived from an EMBL/GenBank/DDBJ whole genome shotgun (WGS) entry which is preliminary data.</text>
</comment>
<reference evidence="4 5" key="1">
    <citation type="submission" date="2024-02" db="EMBL/GenBank/DDBJ databases">
        <title>Genome analysis and characterization of Microbaculum marinisediminis sp. nov., isolated from marine sediment.</title>
        <authorList>
            <person name="Du Z.-J."/>
            <person name="Ye Y.-Q."/>
            <person name="Zhang Z.-R."/>
            <person name="Yuan S.-M."/>
            <person name="Zhang X.-Y."/>
        </authorList>
    </citation>
    <scope>NUCLEOTIDE SEQUENCE [LARGE SCALE GENOMIC DNA]</scope>
    <source>
        <strain evidence="4 5">SDUM1044001</strain>
    </source>
</reference>